<dbReference type="PANTHER" id="PTHR21177">
    <property type="entry name" value="IP06524P-RELATED"/>
    <property type="match status" value="1"/>
</dbReference>
<dbReference type="OrthoDB" id="6328618at2759"/>
<comment type="caution">
    <text evidence="3">The sequence shown here is derived from an EMBL/GenBank/DDBJ whole genome shotgun (WGS) entry which is preliminary data.</text>
</comment>
<evidence type="ECO:0000256" key="1">
    <source>
        <dbReference type="SAM" id="SignalP"/>
    </source>
</evidence>
<protein>
    <recommendedName>
        <fullName evidence="2">DUF4789 domain-containing protein</fullName>
    </recommendedName>
</protein>
<keyword evidence="1" id="KW-0732">Signal</keyword>
<dbReference type="Proteomes" id="UP000198287">
    <property type="component" value="Unassembled WGS sequence"/>
</dbReference>
<dbReference type="EMBL" id="LNIX01000001">
    <property type="protein sequence ID" value="OXA64957.1"/>
    <property type="molecule type" value="Genomic_DNA"/>
</dbReference>
<evidence type="ECO:0000313" key="3">
    <source>
        <dbReference type="EMBL" id="OXA64957.1"/>
    </source>
</evidence>
<keyword evidence="4" id="KW-1185">Reference proteome</keyword>
<dbReference type="PANTHER" id="PTHR21177:SF4">
    <property type="entry name" value="IP06524P"/>
    <property type="match status" value="1"/>
</dbReference>
<accession>A0A226F623</accession>
<dbReference type="Pfam" id="PF16033">
    <property type="entry name" value="DUF4789"/>
    <property type="match status" value="1"/>
</dbReference>
<feature type="signal peptide" evidence="1">
    <location>
        <begin position="1"/>
        <end position="27"/>
    </location>
</feature>
<feature type="domain" description="DUF4789" evidence="2">
    <location>
        <begin position="73"/>
        <end position="167"/>
    </location>
</feature>
<organism evidence="3 4">
    <name type="scientific">Folsomia candida</name>
    <name type="common">Springtail</name>
    <dbReference type="NCBI Taxonomy" id="158441"/>
    <lineage>
        <taxon>Eukaryota</taxon>
        <taxon>Metazoa</taxon>
        <taxon>Ecdysozoa</taxon>
        <taxon>Arthropoda</taxon>
        <taxon>Hexapoda</taxon>
        <taxon>Collembola</taxon>
        <taxon>Entomobryomorpha</taxon>
        <taxon>Isotomoidea</taxon>
        <taxon>Isotomidae</taxon>
        <taxon>Proisotominae</taxon>
        <taxon>Folsomia</taxon>
    </lineage>
</organism>
<dbReference type="InterPro" id="IPR031993">
    <property type="entry name" value="DUF4789"/>
</dbReference>
<name>A0A226F623_FOLCA</name>
<reference evidence="3 4" key="1">
    <citation type="submission" date="2015-12" db="EMBL/GenBank/DDBJ databases">
        <title>The genome of Folsomia candida.</title>
        <authorList>
            <person name="Faddeeva A."/>
            <person name="Derks M.F."/>
            <person name="Anvar Y."/>
            <person name="Smit S."/>
            <person name="Van Straalen N."/>
            <person name="Roelofs D."/>
        </authorList>
    </citation>
    <scope>NUCLEOTIDE SEQUENCE [LARGE SCALE GENOMIC DNA]</scope>
    <source>
        <strain evidence="3 4">VU population</strain>
        <tissue evidence="3">Whole body</tissue>
    </source>
</reference>
<proteinExistence type="predicted"/>
<feature type="chain" id="PRO_5012104259" description="DUF4789 domain-containing protein" evidence="1">
    <location>
        <begin position="28"/>
        <end position="228"/>
    </location>
</feature>
<dbReference type="AlphaFoldDB" id="A0A226F623"/>
<sequence>MIGLFQAAKSCSIIITALIICVDMGSADKFSGLCPPSYPRLVVHNSTGQCFQVGNKGPCSSLSVIASDPLNPNYGICRCKDYGSNNCFGRPLIPHKDRCYFEFSQGPCKKSQWFIRNKYGNAECRKMPCPIIERQRDLLFSEFPETDFYFTIAGGKQCFKTGTQAFCNFGERVYFLGTNRFPSCLRYDPYNCNAILSPGSGIGDDYYYGDHFNPNQEPVAFGVPYDGI</sequence>
<evidence type="ECO:0000259" key="2">
    <source>
        <dbReference type="Pfam" id="PF16033"/>
    </source>
</evidence>
<gene>
    <name evidence="3" type="ORF">Fcan01_02633</name>
</gene>
<evidence type="ECO:0000313" key="4">
    <source>
        <dbReference type="Proteomes" id="UP000198287"/>
    </source>
</evidence>